<evidence type="ECO:0000256" key="9">
    <source>
        <dbReference type="SAM" id="MobiDB-lite"/>
    </source>
</evidence>
<evidence type="ECO:0000313" key="11">
    <source>
        <dbReference type="EMBL" id="SDK23313.1"/>
    </source>
</evidence>
<gene>
    <name evidence="11" type="ORF">SAMN05660472_01082</name>
</gene>
<organism evidence="11 12">
    <name type="scientific">Natronincola ferrireducens</name>
    <dbReference type="NCBI Taxonomy" id="393762"/>
    <lineage>
        <taxon>Bacteria</taxon>
        <taxon>Bacillati</taxon>
        <taxon>Bacillota</taxon>
        <taxon>Clostridia</taxon>
        <taxon>Peptostreptococcales</taxon>
        <taxon>Natronincolaceae</taxon>
        <taxon>Natronincola</taxon>
    </lineage>
</organism>
<dbReference type="PROSITE" id="PS00188">
    <property type="entry name" value="BIOTIN"/>
    <property type="match status" value="1"/>
</dbReference>
<evidence type="ECO:0000256" key="8">
    <source>
        <dbReference type="RuleBase" id="RU364072"/>
    </source>
</evidence>
<keyword evidence="5 8" id="KW-0443">Lipid metabolism</keyword>
<evidence type="ECO:0000256" key="1">
    <source>
        <dbReference type="ARBA" id="ARBA00005194"/>
    </source>
</evidence>
<evidence type="ECO:0000259" key="10">
    <source>
        <dbReference type="PROSITE" id="PS50968"/>
    </source>
</evidence>
<dbReference type="RefSeq" id="WP_090551339.1">
    <property type="nucleotide sequence ID" value="NZ_FNFP01000001.1"/>
</dbReference>
<dbReference type="GO" id="GO:0006633">
    <property type="term" value="P:fatty acid biosynthetic process"/>
    <property type="evidence" value="ECO:0007669"/>
    <property type="project" value="UniProtKB-UniPathway"/>
</dbReference>
<dbReference type="OrthoDB" id="9811735at2"/>
<name>A0A1G9A7P8_9FIRM</name>
<dbReference type="UniPathway" id="UPA00094"/>
<dbReference type="STRING" id="393762.SAMN05660472_01082"/>
<sequence>MDVKDIKDLILTIDKTSIESVEIEKSDIILRINKGLTNANKLNIEKLRDGTISKDLMETDDSNPKMDKQEDSSAVTDDENIYIVKSPMVGTFYAAPSPESLPFVKVGDKVEKGQTLCIVEAMKMMNEIKSQSAGEIIEILSEDEEIIEYGQPLIRIRR</sequence>
<dbReference type="InterPro" id="IPR011053">
    <property type="entry name" value="Single_hybrid_motif"/>
</dbReference>
<dbReference type="FunFam" id="2.40.50.100:FF:000003">
    <property type="entry name" value="Acetyl-CoA carboxylase biotin carboxyl carrier protein"/>
    <property type="match status" value="1"/>
</dbReference>
<dbReference type="PANTHER" id="PTHR45266:SF3">
    <property type="entry name" value="OXALOACETATE DECARBOXYLASE ALPHA CHAIN"/>
    <property type="match status" value="1"/>
</dbReference>
<evidence type="ECO:0000256" key="2">
    <source>
        <dbReference type="ARBA" id="ARBA00017562"/>
    </source>
</evidence>
<dbReference type="InterPro" id="IPR050709">
    <property type="entry name" value="Biotin_Carboxyl_Carrier/Decarb"/>
</dbReference>
<proteinExistence type="predicted"/>
<dbReference type="PANTHER" id="PTHR45266">
    <property type="entry name" value="OXALOACETATE DECARBOXYLASE ALPHA CHAIN"/>
    <property type="match status" value="1"/>
</dbReference>
<dbReference type="SUPFAM" id="SSF51230">
    <property type="entry name" value="Single hybrid motif"/>
    <property type="match status" value="1"/>
</dbReference>
<dbReference type="Gene3D" id="2.40.50.100">
    <property type="match status" value="1"/>
</dbReference>
<reference evidence="11 12" key="1">
    <citation type="submission" date="2016-10" db="EMBL/GenBank/DDBJ databases">
        <authorList>
            <person name="de Groot N.N."/>
        </authorList>
    </citation>
    <scope>NUCLEOTIDE SEQUENCE [LARGE SCALE GENOMIC DNA]</scope>
    <source>
        <strain evidence="11 12">DSM 18346</strain>
    </source>
</reference>
<evidence type="ECO:0000256" key="7">
    <source>
        <dbReference type="ARBA" id="ARBA00023267"/>
    </source>
</evidence>
<dbReference type="PRINTS" id="PR01071">
    <property type="entry name" value="ACOABIOTINCC"/>
</dbReference>
<dbReference type="Pfam" id="PF00364">
    <property type="entry name" value="Biotin_lipoyl"/>
    <property type="match status" value="1"/>
</dbReference>
<feature type="domain" description="Lipoyl-binding" evidence="10">
    <location>
        <begin position="81"/>
        <end position="157"/>
    </location>
</feature>
<evidence type="ECO:0000256" key="5">
    <source>
        <dbReference type="ARBA" id="ARBA00023098"/>
    </source>
</evidence>
<dbReference type="PROSITE" id="PS50968">
    <property type="entry name" value="BIOTINYL_LIPOYL"/>
    <property type="match status" value="1"/>
</dbReference>
<evidence type="ECO:0000313" key="12">
    <source>
        <dbReference type="Proteomes" id="UP000198718"/>
    </source>
</evidence>
<keyword evidence="7 8" id="KW-0092">Biotin</keyword>
<evidence type="ECO:0000256" key="4">
    <source>
        <dbReference type="ARBA" id="ARBA00022832"/>
    </source>
</evidence>
<feature type="compositionally biased region" description="Basic and acidic residues" evidence="9">
    <location>
        <begin position="55"/>
        <end position="71"/>
    </location>
</feature>
<dbReference type="InterPro" id="IPR001882">
    <property type="entry name" value="Biotin_BS"/>
</dbReference>
<evidence type="ECO:0000256" key="6">
    <source>
        <dbReference type="ARBA" id="ARBA00023160"/>
    </source>
</evidence>
<keyword evidence="12" id="KW-1185">Reference proteome</keyword>
<dbReference type="InterPro" id="IPR001249">
    <property type="entry name" value="AcCoA_biotinCC"/>
</dbReference>
<dbReference type="Proteomes" id="UP000198718">
    <property type="component" value="Unassembled WGS sequence"/>
</dbReference>
<dbReference type="CDD" id="cd06850">
    <property type="entry name" value="biotinyl_domain"/>
    <property type="match status" value="1"/>
</dbReference>
<dbReference type="InterPro" id="IPR000089">
    <property type="entry name" value="Biotin_lipoyl"/>
</dbReference>
<dbReference type="GO" id="GO:0003989">
    <property type="term" value="F:acetyl-CoA carboxylase activity"/>
    <property type="evidence" value="ECO:0007669"/>
    <property type="project" value="InterPro"/>
</dbReference>
<comment type="function">
    <text evidence="8">This protein is a component of the acetyl coenzyme A carboxylase complex; first, biotin carboxylase catalyzes the carboxylation of the carrier protein and then the transcarboxylase transfers the carboxyl group to form malonyl-CoA.</text>
</comment>
<keyword evidence="4 8" id="KW-0276">Fatty acid metabolism</keyword>
<dbReference type="EMBL" id="FNFP01000001">
    <property type="protein sequence ID" value="SDK23313.1"/>
    <property type="molecule type" value="Genomic_DNA"/>
</dbReference>
<keyword evidence="6 8" id="KW-0275">Fatty acid biosynthesis</keyword>
<protein>
    <recommendedName>
        <fullName evidence="2 8">Biotin carboxyl carrier protein of acetyl-CoA carboxylase</fullName>
    </recommendedName>
</protein>
<feature type="region of interest" description="Disordered" evidence="9">
    <location>
        <begin position="55"/>
        <end position="77"/>
    </location>
</feature>
<evidence type="ECO:0000256" key="3">
    <source>
        <dbReference type="ARBA" id="ARBA00022516"/>
    </source>
</evidence>
<dbReference type="AlphaFoldDB" id="A0A1G9A7P8"/>
<dbReference type="NCBIfam" id="TIGR00531">
    <property type="entry name" value="BCCP"/>
    <property type="match status" value="1"/>
</dbReference>
<accession>A0A1G9A7P8</accession>
<comment type="pathway">
    <text evidence="1 8">Lipid metabolism; fatty acid biosynthesis.</text>
</comment>
<keyword evidence="3 8" id="KW-0444">Lipid biosynthesis</keyword>
<dbReference type="GO" id="GO:0009317">
    <property type="term" value="C:acetyl-CoA carboxylase complex"/>
    <property type="evidence" value="ECO:0007669"/>
    <property type="project" value="InterPro"/>
</dbReference>